<keyword evidence="1" id="KW-0472">Membrane</keyword>
<name>A0A7G5IKX4_9SPHN</name>
<dbReference type="RefSeq" id="WP_182297839.1">
    <property type="nucleotide sequence ID" value="NZ_CP059851.1"/>
</dbReference>
<evidence type="ECO:0000256" key="1">
    <source>
        <dbReference type="SAM" id="Phobius"/>
    </source>
</evidence>
<sequence length="294" mass="30649">MALPPPLSVLRSPAAALAAALAAIGLAAWLRRRRPPLLLRPAGTVAIVTADGKLWRFIVAAVPTLPDRRLAGGAVIAQTGLDGNAHVGRGLGFSPDRSLIRHDSVEYFAGGFDERVTLYRVSDGAALFSRTDVSFPTTSLLSTDPGAPAWLLAEQAWWDENWAFEQQSNPAAERTIAAATFFDDNESSLSTAGWTAAGQLVITGLARMQTQLGVSSAQEPWFGIVGADPAGNWTWLQQGHGPCPVPLLPSPPAIAVADLGGPQGAGSSFRLDGVVQSNTLLANGVLDCSPALAG</sequence>
<organism evidence="2 3">
    <name type="scientific">Sandaracinobacteroides saxicola</name>
    <dbReference type="NCBI Taxonomy" id="2759707"/>
    <lineage>
        <taxon>Bacteria</taxon>
        <taxon>Pseudomonadati</taxon>
        <taxon>Pseudomonadota</taxon>
        <taxon>Alphaproteobacteria</taxon>
        <taxon>Sphingomonadales</taxon>
        <taxon>Sphingosinicellaceae</taxon>
        <taxon>Sandaracinobacteroides</taxon>
    </lineage>
</organism>
<keyword evidence="3" id="KW-1185">Reference proteome</keyword>
<evidence type="ECO:0000313" key="3">
    <source>
        <dbReference type="Proteomes" id="UP000515292"/>
    </source>
</evidence>
<keyword evidence="1" id="KW-1133">Transmembrane helix</keyword>
<keyword evidence="1" id="KW-0812">Transmembrane</keyword>
<gene>
    <name evidence="2" type="ORF">H3309_06005</name>
</gene>
<proteinExistence type="predicted"/>
<feature type="transmembrane region" description="Helical" evidence="1">
    <location>
        <begin position="12"/>
        <end position="30"/>
    </location>
</feature>
<accession>A0A7G5IKX4</accession>
<dbReference type="KEGG" id="sand:H3309_06005"/>
<evidence type="ECO:0000313" key="2">
    <source>
        <dbReference type="EMBL" id="QMW24016.1"/>
    </source>
</evidence>
<dbReference type="AlphaFoldDB" id="A0A7G5IKX4"/>
<reference evidence="2 3" key="1">
    <citation type="submission" date="2020-07" db="EMBL/GenBank/DDBJ databases">
        <title>Complete genome sequence for Sandaracinobacter sp. M6.</title>
        <authorList>
            <person name="Tang Y."/>
            <person name="Liu Q."/>
            <person name="Guo Z."/>
            <person name="Lei P."/>
            <person name="Huang B."/>
        </authorList>
    </citation>
    <scope>NUCLEOTIDE SEQUENCE [LARGE SCALE GENOMIC DNA]</scope>
    <source>
        <strain evidence="2 3">M6</strain>
    </source>
</reference>
<protein>
    <submittedName>
        <fullName evidence="2">Uncharacterized protein</fullName>
    </submittedName>
</protein>
<dbReference type="EMBL" id="CP059851">
    <property type="protein sequence ID" value="QMW24016.1"/>
    <property type="molecule type" value="Genomic_DNA"/>
</dbReference>
<dbReference type="Proteomes" id="UP000515292">
    <property type="component" value="Chromosome"/>
</dbReference>